<dbReference type="AlphaFoldDB" id="A0AAD5WS67"/>
<protein>
    <submittedName>
        <fullName evidence="2">Uncharacterized protein</fullName>
    </submittedName>
</protein>
<evidence type="ECO:0000256" key="1">
    <source>
        <dbReference type="SAM" id="MobiDB-lite"/>
    </source>
</evidence>
<feature type="compositionally biased region" description="Basic and acidic residues" evidence="1">
    <location>
        <begin position="204"/>
        <end position="217"/>
    </location>
</feature>
<feature type="region of interest" description="Disordered" evidence="1">
    <location>
        <begin position="1"/>
        <end position="63"/>
    </location>
</feature>
<proteinExistence type="predicted"/>
<name>A0AAD5WS67_9PEZI</name>
<dbReference type="Proteomes" id="UP001201980">
    <property type="component" value="Unassembled WGS sequence"/>
</dbReference>
<feature type="compositionally biased region" description="Polar residues" evidence="1">
    <location>
        <begin position="40"/>
        <end position="51"/>
    </location>
</feature>
<comment type="caution">
    <text evidence="2">The sequence shown here is derived from an EMBL/GenBank/DDBJ whole genome shotgun (WGS) entry which is preliminary data.</text>
</comment>
<feature type="region of interest" description="Disordered" evidence="1">
    <location>
        <begin position="158"/>
        <end position="227"/>
    </location>
</feature>
<accession>A0AAD5WS67</accession>
<gene>
    <name evidence="2" type="ORF">MKZ38_002830</name>
</gene>
<evidence type="ECO:0000313" key="2">
    <source>
        <dbReference type="EMBL" id="KAJ2899756.1"/>
    </source>
</evidence>
<evidence type="ECO:0000313" key="3">
    <source>
        <dbReference type="Proteomes" id="UP001201980"/>
    </source>
</evidence>
<reference evidence="2" key="1">
    <citation type="submission" date="2022-07" db="EMBL/GenBank/DDBJ databases">
        <title>Draft genome sequence of Zalerion maritima ATCC 34329, a (micro)plastics degrading marine fungus.</title>
        <authorList>
            <person name="Paco A."/>
            <person name="Goncalves M.F.M."/>
            <person name="Rocha-Santos T.A.P."/>
            <person name="Alves A."/>
        </authorList>
    </citation>
    <scope>NUCLEOTIDE SEQUENCE</scope>
    <source>
        <strain evidence="2">ATCC 34329</strain>
    </source>
</reference>
<feature type="compositionally biased region" description="Acidic residues" evidence="1">
    <location>
        <begin position="189"/>
        <end position="203"/>
    </location>
</feature>
<organism evidence="2 3">
    <name type="scientific">Zalerion maritima</name>
    <dbReference type="NCBI Taxonomy" id="339359"/>
    <lineage>
        <taxon>Eukaryota</taxon>
        <taxon>Fungi</taxon>
        <taxon>Dikarya</taxon>
        <taxon>Ascomycota</taxon>
        <taxon>Pezizomycotina</taxon>
        <taxon>Sordariomycetes</taxon>
        <taxon>Lulworthiomycetidae</taxon>
        <taxon>Lulworthiales</taxon>
        <taxon>Lulworthiaceae</taxon>
        <taxon>Zalerion</taxon>
    </lineage>
</organism>
<keyword evidence="3" id="KW-1185">Reference proteome</keyword>
<feature type="compositionally biased region" description="Basic and acidic residues" evidence="1">
    <location>
        <begin position="1"/>
        <end position="10"/>
    </location>
</feature>
<feature type="compositionally biased region" description="Polar residues" evidence="1">
    <location>
        <begin position="119"/>
        <end position="139"/>
    </location>
</feature>
<dbReference type="EMBL" id="JAKWBI020000189">
    <property type="protein sequence ID" value="KAJ2899756.1"/>
    <property type="molecule type" value="Genomic_DNA"/>
</dbReference>
<sequence length="295" mass="32756">MSSSSPHDDSAAMGDAAQHHLQPEEPEDSPTSHIKEALTLASNRKTGTPYTPNMKKMAAKSPSLWDSRGKRFVIRQRFRQLLAKIASRRKKKASPITPARPIISPSTLGVDSRQDADLTKQQLGNANSNEGSDDNSPTYTVIEDPFVDESPIVRVAKTASEGKDGDSSIQGQTKAEPYYCPEEYVQPFPEEDSTSEKDDDDEEASNKQHSEASKDEGAASSGDRSWMTLPAGTPIVVDWPLLLTTSPDLHGRRPMDIRNKMVLYGNYDRFAGGREFEVYSPAHRKPRNPHPHHYR</sequence>
<feature type="region of interest" description="Disordered" evidence="1">
    <location>
        <begin position="86"/>
        <end position="146"/>
    </location>
</feature>